<sequence length="97" mass="10882">MKEKLQDVYKILLTTLPSGSSHHSQSALCALLLPAHNDSRGVFFVVVVKKYVKFNGVSNHNCNDVKHRLQHIICDAKQIWVCCFMVFGMLPAVPTLT</sequence>
<dbReference type="Proteomes" id="UP000183832">
    <property type="component" value="Unassembled WGS sequence"/>
</dbReference>
<proteinExistence type="predicted"/>
<dbReference type="EMBL" id="CVRI01000040">
    <property type="protein sequence ID" value="CRK95050.1"/>
    <property type="molecule type" value="Genomic_DNA"/>
</dbReference>
<name>A0A1J1I5M8_9DIPT</name>
<reference evidence="1 2" key="1">
    <citation type="submission" date="2015-04" db="EMBL/GenBank/DDBJ databases">
        <authorList>
            <person name="Syromyatnikov M.Y."/>
            <person name="Popov V.N."/>
        </authorList>
    </citation>
    <scope>NUCLEOTIDE SEQUENCE [LARGE SCALE GENOMIC DNA]</scope>
</reference>
<accession>A0A1J1I5M8</accession>
<protein>
    <submittedName>
        <fullName evidence="1">CLUMA_CG008533, isoform A</fullName>
    </submittedName>
</protein>
<evidence type="ECO:0000313" key="1">
    <source>
        <dbReference type="EMBL" id="CRK95050.1"/>
    </source>
</evidence>
<organism evidence="1 2">
    <name type="scientific">Clunio marinus</name>
    <dbReference type="NCBI Taxonomy" id="568069"/>
    <lineage>
        <taxon>Eukaryota</taxon>
        <taxon>Metazoa</taxon>
        <taxon>Ecdysozoa</taxon>
        <taxon>Arthropoda</taxon>
        <taxon>Hexapoda</taxon>
        <taxon>Insecta</taxon>
        <taxon>Pterygota</taxon>
        <taxon>Neoptera</taxon>
        <taxon>Endopterygota</taxon>
        <taxon>Diptera</taxon>
        <taxon>Nematocera</taxon>
        <taxon>Chironomoidea</taxon>
        <taxon>Chironomidae</taxon>
        <taxon>Clunio</taxon>
    </lineage>
</organism>
<gene>
    <name evidence="1" type="ORF">CLUMA_CG008533</name>
</gene>
<evidence type="ECO:0000313" key="2">
    <source>
        <dbReference type="Proteomes" id="UP000183832"/>
    </source>
</evidence>
<keyword evidence="2" id="KW-1185">Reference proteome</keyword>
<dbReference type="AlphaFoldDB" id="A0A1J1I5M8"/>